<dbReference type="Pfam" id="PF13568">
    <property type="entry name" value="OMP_b-brl_2"/>
    <property type="match status" value="1"/>
</dbReference>
<accession>A0A5J4T3K5</accession>
<gene>
    <name evidence="2" type="ORF">EZS27_000455</name>
</gene>
<name>A0A5J4T3K5_9ZZZZ</name>
<evidence type="ECO:0000259" key="1">
    <source>
        <dbReference type="Pfam" id="PF13568"/>
    </source>
</evidence>
<proteinExistence type="predicted"/>
<evidence type="ECO:0000313" key="2">
    <source>
        <dbReference type="EMBL" id="KAA6352273.1"/>
    </source>
</evidence>
<reference evidence="2" key="1">
    <citation type="submission" date="2019-03" db="EMBL/GenBank/DDBJ databases">
        <title>Single cell metagenomics reveals metabolic interactions within the superorganism composed of flagellate Streblomastix strix and complex community of Bacteroidetes bacteria on its surface.</title>
        <authorList>
            <person name="Treitli S.C."/>
            <person name="Kolisko M."/>
            <person name="Husnik F."/>
            <person name="Keeling P."/>
            <person name="Hampl V."/>
        </authorList>
    </citation>
    <scope>NUCLEOTIDE SEQUENCE</scope>
    <source>
        <strain evidence="2">STM</strain>
    </source>
</reference>
<comment type="caution">
    <text evidence="2">The sequence shown here is derived from an EMBL/GenBank/DDBJ whole genome shotgun (WGS) entry which is preliminary data.</text>
</comment>
<dbReference type="AlphaFoldDB" id="A0A5J4T3K5"/>
<feature type="domain" description="Outer membrane protein beta-barrel" evidence="1">
    <location>
        <begin position="25"/>
        <end position="196"/>
    </location>
</feature>
<sequence>MKKNSFILKALLAGCFCFFTVFVSNAQTEVRFGVKAGFNASNISGTKDLMKGLNEITGGLNAAVSKYIPRFHGGVISQISFSRHFFLQPELLYSLQGYREEYVIDMGTYFPSGDQDYDFHYFQLPIYAGYKINTSQYISILFGVGPYFAYAFSGNDNTFGDDGILRRFDFGLTAMEGIQYKKLQFTVGYDLGLTDMVDINGWKTAKDLYGLSSICNRNFKVSVAYFF</sequence>
<dbReference type="EMBL" id="SNRY01000004">
    <property type="protein sequence ID" value="KAA6352273.1"/>
    <property type="molecule type" value="Genomic_DNA"/>
</dbReference>
<organism evidence="2">
    <name type="scientific">termite gut metagenome</name>
    <dbReference type="NCBI Taxonomy" id="433724"/>
    <lineage>
        <taxon>unclassified sequences</taxon>
        <taxon>metagenomes</taxon>
        <taxon>organismal metagenomes</taxon>
    </lineage>
</organism>
<dbReference type="InterPro" id="IPR025665">
    <property type="entry name" value="Beta-barrel_OMP_2"/>
</dbReference>
<protein>
    <recommendedName>
        <fullName evidence="1">Outer membrane protein beta-barrel domain-containing protein</fullName>
    </recommendedName>
</protein>